<keyword evidence="1" id="KW-0812">Transmembrane</keyword>
<dbReference type="Proteomes" id="UP000618926">
    <property type="component" value="Unassembled WGS sequence"/>
</dbReference>
<dbReference type="EMBL" id="JADBFD010000002">
    <property type="protein sequence ID" value="MBE2886633.1"/>
    <property type="molecule type" value="Genomic_DNA"/>
</dbReference>
<feature type="transmembrane region" description="Helical" evidence="1">
    <location>
        <begin position="206"/>
        <end position="230"/>
    </location>
</feature>
<feature type="transmembrane region" description="Helical" evidence="1">
    <location>
        <begin position="183"/>
        <end position="199"/>
    </location>
</feature>
<evidence type="ECO:0000256" key="1">
    <source>
        <dbReference type="SAM" id="Phobius"/>
    </source>
</evidence>
<keyword evidence="3" id="KW-1185">Reference proteome</keyword>
<feature type="transmembrane region" description="Helical" evidence="1">
    <location>
        <begin position="37"/>
        <end position="55"/>
    </location>
</feature>
<keyword evidence="1" id="KW-0472">Membrane</keyword>
<evidence type="ECO:0000313" key="3">
    <source>
        <dbReference type="Proteomes" id="UP000618926"/>
    </source>
</evidence>
<feature type="transmembrane region" description="Helical" evidence="1">
    <location>
        <begin position="356"/>
        <end position="378"/>
    </location>
</feature>
<protein>
    <submittedName>
        <fullName evidence="2">Uncharacterized protein</fullName>
    </submittedName>
</protein>
<feature type="transmembrane region" description="Helical" evidence="1">
    <location>
        <begin position="120"/>
        <end position="140"/>
    </location>
</feature>
<feature type="transmembrane region" description="Helical" evidence="1">
    <location>
        <begin position="12"/>
        <end position="31"/>
    </location>
</feature>
<reference evidence="2 3" key="1">
    <citation type="submission" date="2020-10" db="EMBL/GenBank/DDBJ databases">
        <title>Investigation of anaerobic biodegradation of phenanthrene by a sulfate-dependent Geobacter anodireducens strain PheS2.</title>
        <authorList>
            <person name="Zhang Z."/>
        </authorList>
    </citation>
    <scope>NUCLEOTIDE SEQUENCE [LARGE SCALE GENOMIC DNA]</scope>
    <source>
        <strain evidence="2 3">PheS2</strain>
    </source>
</reference>
<feature type="transmembrane region" description="Helical" evidence="1">
    <location>
        <begin position="62"/>
        <end position="81"/>
    </location>
</feature>
<evidence type="ECO:0000313" key="2">
    <source>
        <dbReference type="EMBL" id="MBE2886633.1"/>
    </source>
</evidence>
<feature type="transmembrane region" description="Helical" evidence="1">
    <location>
        <begin position="321"/>
        <end position="344"/>
    </location>
</feature>
<proteinExistence type="predicted"/>
<sequence>MELNFKNTSKTLINVLLLVLIFGQRFVVTFGSFQFPIILFVVFVALFAFLLFNKITINRHALFMYLAYNTVILFSLATGKWMKSGSIYSLLYFSLLYLPFIFWVNHQCTREYVFGTFQKYMFAASIIGITQFIASSYLAINLNDYFEYIPSDYIQAGFKTYYEAKQGSGWIKSNGVFFLEPSFFSQFAALSLIIEYLFFKRLKNYLIYSVALIVSFSGTGILLLLVFAIINFHKLLRLKNILLFTSVLGLLYYFLPSYVNILLSRLDEFNSESASGFIRFVAPFVVLKEFLSGSSVLYGLGPGTVDRLNLPFEVAFSVIPKIYIEYGVIAGTIFMFFILTSVLVRQDFKKISIVVMFMYLFLAGNLLSPQIVLLFYILV</sequence>
<keyword evidence="1" id="KW-1133">Transmembrane helix</keyword>
<feature type="transmembrane region" description="Helical" evidence="1">
    <location>
        <begin position="276"/>
        <end position="301"/>
    </location>
</feature>
<feature type="transmembrane region" description="Helical" evidence="1">
    <location>
        <begin position="87"/>
        <end position="108"/>
    </location>
</feature>
<organism evidence="2 3">
    <name type="scientific">Geobacter anodireducens</name>
    <dbReference type="NCBI Taxonomy" id="1340425"/>
    <lineage>
        <taxon>Bacteria</taxon>
        <taxon>Pseudomonadati</taxon>
        <taxon>Thermodesulfobacteriota</taxon>
        <taxon>Desulfuromonadia</taxon>
        <taxon>Geobacterales</taxon>
        <taxon>Geobacteraceae</taxon>
        <taxon>Geobacter</taxon>
    </lineage>
</organism>
<feature type="transmembrane region" description="Helical" evidence="1">
    <location>
        <begin position="236"/>
        <end position="255"/>
    </location>
</feature>
<name>A0ABR9NQU3_9BACT</name>
<comment type="caution">
    <text evidence="2">The sequence shown here is derived from an EMBL/GenBank/DDBJ whole genome shotgun (WGS) entry which is preliminary data.</text>
</comment>
<gene>
    <name evidence="2" type="ORF">IIE05_01480</name>
</gene>
<dbReference type="RefSeq" id="WP_145915395.1">
    <property type="nucleotide sequence ID" value="NZ_JADBFD010000002.1"/>
</dbReference>
<accession>A0ABR9NQU3</accession>